<organism evidence="2 3">
    <name type="scientific">Dothidotthia symphoricarpi CBS 119687</name>
    <dbReference type="NCBI Taxonomy" id="1392245"/>
    <lineage>
        <taxon>Eukaryota</taxon>
        <taxon>Fungi</taxon>
        <taxon>Dikarya</taxon>
        <taxon>Ascomycota</taxon>
        <taxon>Pezizomycotina</taxon>
        <taxon>Dothideomycetes</taxon>
        <taxon>Pleosporomycetidae</taxon>
        <taxon>Pleosporales</taxon>
        <taxon>Dothidotthiaceae</taxon>
        <taxon>Dothidotthia</taxon>
    </lineage>
</organism>
<evidence type="ECO:0000256" key="1">
    <source>
        <dbReference type="SAM" id="Phobius"/>
    </source>
</evidence>
<evidence type="ECO:0000313" key="2">
    <source>
        <dbReference type="EMBL" id="KAF2126120.1"/>
    </source>
</evidence>
<dbReference type="GeneID" id="54413880"/>
<feature type="transmembrane region" description="Helical" evidence="1">
    <location>
        <begin position="101"/>
        <end position="123"/>
    </location>
</feature>
<dbReference type="RefSeq" id="XP_033520512.1">
    <property type="nucleotide sequence ID" value="XM_033673448.1"/>
</dbReference>
<dbReference type="EMBL" id="ML977514">
    <property type="protein sequence ID" value="KAF2126120.1"/>
    <property type="molecule type" value="Genomic_DNA"/>
</dbReference>
<evidence type="ECO:0000313" key="3">
    <source>
        <dbReference type="Proteomes" id="UP000799771"/>
    </source>
</evidence>
<keyword evidence="3" id="KW-1185">Reference proteome</keyword>
<dbReference type="Proteomes" id="UP000799771">
    <property type="component" value="Unassembled WGS sequence"/>
</dbReference>
<dbReference type="AlphaFoldDB" id="A0A6A6A2T9"/>
<name>A0A6A6A2T9_9PLEO</name>
<proteinExistence type="predicted"/>
<feature type="transmembrane region" description="Helical" evidence="1">
    <location>
        <begin position="16"/>
        <end position="40"/>
    </location>
</feature>
<keyword evidence="1" id="KW-0812">Transmembrane</keyword>
<protein>
    <submittedName>
        <fullName evidence="2">Uncharacterized protein</fullName>
    </submittedName>
</protein>
<sequence>MSLPAGVLLVQFDYGVFWVFLSLFDFPCAMVVVMPFFFLGVLVTSQSHCWSLLLYGIEKAGCLHFVAFSFITTDGRLVVRRRRYWIVKCDAAGCFKLSSSMVSLCVFCIDGCLLYAALCTWWVRE</sequence>
<feature type="transmembrane region" description="Helical" evidence="1">
    <location>
        <begin position="52"/>
        <end position="71"/>
    </location>
</feature>
<keyword evidence="1" id="KW-1133">Transmembrane helix</keyword>
<reference evidence="2" key="1">
    <citation type="journal article" date="2020" name="Stud. Mycol.">
        <title>101 Dothideomycetes genomes: a test case for predicting lifestyles and emergence of pathogens.</title>
        <authorList>
            <person name="Haridas S."/>
            <person name="Albert R."/>
            <person name="Binder M."/>
            <person name="Bloem J."/>
            <person name="Labutti K."/>
            <person name="Salamov A."/>
            <person name="Andreopoulos B."/>
            <person name="Baker S."/>
            <person name="Barry K."/>
            <person name="Bills G."/>
            <person name="Bluhm B."/>
            <person name="Cannon C."/>
            <person name="Castanera R."/>
            <person name="Culley D."/>
            <person name="Daum C."/>
            <person name="Ezra D."/>
            <person name="Gonzalez J."/>
            <person name="Henrissat B."/>
            <person name="Kuo A."/>
            <person name="Liang C."/>
            <person name="Lipzen A."/>
            <person name="Lutzoni F."/>
            <person name="Magnuson J."/>
            <person name="Mondo S."/>
            <person name="Nolan M."/>
            <person name="Ohm R."/>
            <person name="Pangilinan J."/>
            <person name="Park H.-J."/>
            <person name="Ramirez L."/>
            <person name="Alfaro M."/>
            <person name="Sun H."/>
            <person name="Tritt A."/>
            <person name="Yoshinaga Y."/>
            <person name="Zwiers L.-H."/>
            <person name="Turgeon B."/>
            <person name="Goodwin S."/>
            <person name="Spatafora J."/>
            <person name="Crous P."/>
            <person name="Grigoriev I."/>
        </authorList>
    </citation>
    <scope>NUCLEOTIDE SEQUENCE</scope>
    <source>
        <strain evidence="2">CBS 119687</strain>
    </source>
</reference>
<keyword evidence="1" id="KW-0472">Membrane</keyword>
<gene>
    <name evidence="2" type="ORF">P153DRAFT_85615</name>
</gene>
<accession>A0A6A6A2T9</accession>